<dbReference type="Gene3D" id="3.20.20.80">
    <property type="entry name" value="Glycosidases"/>
    <property type="match status" value="1"/>
</dbReference>
<dbReference type="PANTHER" id="PTHR11177">
    <property type="entry name" value="CHITINASE"/>
    <property type="match status" value="1"/>
</dbReference>
<organism evidence="8 9">
    <name type="scientific">Aplysia californica</name>
    <name type="common">California sea hare</name>
    <dbReference type="NCBI Taxonomy" id="6500"/>
    <lineage>
        <taxon>Eukaryota</taxon>
        <taxon>Metazoa</taxon>
        <taxon>Spiralia</taxon>
        <taxon>Lophotrochozoa</taxon>
        <taxon>Mollusca</taxon>
        <taxon>Gastropoda</taxon>
        <taxon>Heterobranchia</taxon>
        <taxon>Euthyneura</taxon>
        <taxon>Tectipleura</taxon>
        <taxon>Aplysiida</taxon>
        <taxon>Aplysioidea</taxon>
        <taxon>Aplysiidae</taxon>
        <taxon>Aplysia</taxon>
    </lineage>
</organism>
<gene>
    <name evidence="9" type="primary">LOC101858530</name>
</gene>
<feature type="region of interest" description="Disordered" evidence="5">
    <location>
        <begin position="394"/>
        <end position="455"/>
    </location>
</feature>
<keyword evidence="1 3" id="KW-0378">Hydrolase</keyword>
<comment type="similarity">
    <text evidence="4">Belongs to the glycosyl hydrolase 18 family.</text>
</comment>
<dbReference type="InterPro" id="IPR050314">
    <property type="entry name" value="Glycosyl_Hydrlase_18"/>
</dbReference>
<keyword evidence="8" id="KW-1185">Reference proteome</keyword>
<dbReference type="Pfam" id="PF00704">
    <property type="entry name" value="Glyco_hydro_18"/>
    <property type="match status" value="1"/>
</dbReference>
<accession>A0ABM1VQJ5</accession>
<evidence type="ECO:0000313" key="8">
    <source>
        <dbReference type="Proteomes" id="UP000694888"/>
    </source>
</evidence>
<feature type="domain" description="GH18" evidence="7">
    <location>
        <begin position="26"/>
        <end position="394"/>
    </location>
</feature>
<evidence type="ECO:0000256" key="4">
    <source>
        <dbReference type="RuleBase" id="RU004453"/>
    </source>
</evidence>
<evidence type="ECO:0000256" key="5">
    <source>
        <dbReference type="SAM" id="MobiDB-lite"/>
    </source>
</evidence>
<keyword evidence="6" id="KW-0732">Signal</keyword>
<feature type="signal peptide" evidence="6">
    <location>
        <begin position="1"/>
        <end position="25"/>
    </location>
</feature>
<dbReference type="SUPFAM" id="SSF51445">
    <property type="entry name" value="(Trans)glycosidases"/>
    <property type="match status" value="1"/>
</dbReference>
<evidence type="ECO:0000256" key="6">
    <source>
        <dbReference type="SAM" id="SignalP"/>
    </source>
</evidence>
<dbReference type="Proteomes" id="UP000694888">
    <property type="component" value="Unplaced"/>
</dbReference>
<dbReference type="PROSITE" id="PS01095">
    <property type="entry name" value="GH18_1"/>
    <property type="match status" value="1"/>
</dbReference>
<evidence type="ECO:0000259" key="7">
    <source>
        <dbReference type="PROSITE" id="PS51910"/>
    </source>
</evidence>
<evidence type="ECO:0000313" key="9">
    <source>
        <dbReference type="RefSeq" id="XP_035824687.1"/>
    </source>
</evidence>
<feature type="chain" id="PRO_5046692874" evidence="6">
    <location>
        <begin position="26"/>
        <end position="482"/>
    </location>
</feature>
<dbReference type="InterPro" id="IPR029070">
    <property type="entry name" value="Chitinase_insertion_sf"/>
</dbReference>
<dbReference type="GeneID" id="101858530"/>
<dbReference type="InterPro" id="IPR001223">
    <property type="entry name" value="Glyco_hydro18_cat"/>
</dbReference>
<evidence type="ECO:0000256" key="2">
    <source>
        <dbReference type="ARBA" id="ARBA00023295"/>
    </source>
</evidence>
<proteinExistence type="inferred from homology"/>
<dbReference type="InterPro" id="IPR017853">
    <property type="entry name" value="GH"/>
</dbReference>
<dbReference type="PANTHER" id="PTHR11177:SF317">
    <property type="entry name" value="CHITINASE 12-RELATED"/>
    <property type="match status" value="1"/>
</dbReference>
<keyword evidence="2 3" id="KW-0326">Glycosidase</keyword>
<protein>
    <submittedName>
        <fullName evidence="9">Chitinase-3-like protein 1</fullName>
    </submittedName>
</protein>
<feature type="compositionally biased region" description="Low complexity" evidence="5">
    <location>
        <begin position="396"/>
        <end position="453"/>
    </location>
</feature>
<dbReference type="RefSeq" id="XP_035824687.1">
    <property type="nucleotide sequence ID" value="XM_035968794.1"/>
</dbReference>
<name>A0ABM1VQJ5_APLCA</name>
<dbReference type="SUPFAM" id="SSF54556">
    <property type="entry name" value="Chitinase insertion domain"/>
    <property type="match status" value="1"/>
</dbReference>
<dbReference type="InterPro" id="IPR011583">
    <property type="entry name" value="Chitinase_II/V-like_cat"/>
</dbReference>
<dbReference type="SMART" id="SM00636">
    <property type="entry name" value="Glyco_18"/>
    <property type="match status" value="1"/>
</dbReference>
<evidence type="ECO:0000256" key="3">
    <source>
        <dbReference type="RuleBase" id="RU000489"/>
    </source>
</evidence>
<evidence type="ECO:0000256" key="1">
    <source>
        <dbReference type="ARBA" id="ARBA00022801"/>
    </source>
</evidence>
<dbReference type="PROSITE" id="PS51910">
    <property type="entry name" value="GH18_2"/>
    <property type="match status" value="1"/>
</dbReference>
<dbReference type="InterPro" id="IPR001579">
    <property type="entry name" value="Glyco_hydro_18_chit_AS"/>
</dbReference>
<reference evidence="9" key="1">
    <citation type="submission" date="2025-08" db="UniProtKB">
        <authorList>
            <consortium name="RefSeq"/>
        </authorList>
    </citation>
    <scope>IDENTIFICATION</scope>
</reference>
<dbReference type="Gene3D" id="3.10.50.10">
    <property type="match status" value="1"/>
</dbReference>
<sequence>MRCFNLTGFALAAFVLCMNTVSSNAFLRVCYYTSWSRHRTSELSKFDIGDIDPTLCSHLIYAFAEIDKTKMEVVAGEPAVEENKADGSGRYQQFNALKEKHPTLKTLLSIGGEHAGSDKFIAVTSTETIAKRFAATTVDFLKAHGFDGLDVDWEYPTPNTKQTYVTLLKVLREAFDAANPKPLLFVATAAGKWTIDGGYDVEAVARYVDIASIMTYDYHVIGSKLAGFNSPLFSRNDPRFHPALSVNYTVHYWHQLGLPYNKMAVGVTGMGRRYILVNASDFNVGAPVKNQSLPGSLYKVVGGLAYPEVCQLLRQDGTQKFFDSNQKVPYAVHDYDWVGYEDPDSAQLKVKYMIEMGVAGWMFWSLDQDDFTGKACNNQKYPILRVMNFEAGLPAPTDGDNNNNNNDNNNNDTTNVNPTDTTTDNNNNNNNNNNGNTNVNPPDTTPDNNNDPDGANITHSTEMWCLVAIALISLLTTNVLLM</sequence>